<dbReference type="Gene3D" id="3.40.50.1820">
    <property type="entry name" value="alpha/beta hydrolase"/>
    <property type="match status" value="1"/>
</dbReference>
<dbReference type="OrthoDB" id="9801763at2"/>
<dbReference type="PANTHER" id="PTHR10655:SF17">
    <property type="entry name" value="LYSOPHOSPHOLIPASE-LIKE PROTEIN 1"/>
    <property type="match status" value="1"/>
</dbReference>
<dbReference type="RefSeq" id="WP_093200997.1">
    <property type="nucleotide sequence ID" value="NZ_FNGS01000003.1"/>
</dbReference>
<dbReference type="GO" id="GO:0016787">
    <property type="term" value="F:hydrolase activity"/>
    <property type="evidence" value="ECO:0007669"/>
    <property type="project" value="UniProtKB-KW"/>
</dbReference>
<dbReference type="SUPFAM" id="SSF53474">
    <property type="entry name" value="alpha/beta-Hydrolases"/>
    <property type="match status" value="1"/>
</dbReference>
<reference evidence="4 5" key="1">
    <citation type="submission" date="2016-10" db="EMBL/GenBank/DDBJ databases">
        <authorList>
            <person name="de Groot N.N."/>
        </authorList>
    </citation>
    <scope>NUCLEOTIDE SEQUENCE [LARGE SCALE GENOMIC DNA]</scope>
    <source>
        <strain evidence="4 5">DSM 21668</strain>
    </source>
</reference>
<sequence>MSFHPLKYRFIAAAEQPGQRPTLLLLHGTGGDENDLLNLAEELTEGHVNLLGVRGNVLENGLTTRFFRRLGTGIFDYDDLRFRTDELVETLKNVSASEGFDLSKVIALGYSNGANIGGAILQKYPQLLAGAILWRPMLPLPDEKPATSNGAPVLLTSGQTDPYFQPANMKAYEQLLTSAGFRVQHEILPSSHNLTQQDMTLAREWLKTNFSI</sequence>
<gene>
    <name evidence="4" type="ORF">SAMN04488090_1947</name>
</gene>
<feature type="domain" description="Phospholipase/carboxylesterase/thioesterase" evidence="3">
    <location>
        <begin position="86"/>
        <end position="208"/>
    </location>
</feature>
<dbReference type="PANTHER" id="PTHR10655">
    <property type="entry name" value="LYSOPHOSPHOLIPASE-RELATED"/>
    <property type="match status" value="1"/>
</dbReference>
<name>A0A1G9NC73_9BACT</name>
<keyword evidence="2" id="KW-0378">Hydrolase</keyword>
<accession>A0A1G9NC73</accession>
<proteinExistence type="inferred from homology"/>
<evidence type="ECO:0000313" key="4">
    <source>
        <dbReference type="EMBL" id="SDL84029.1"/>
    </source>
</evidence>
<dbReference type="Proteomes" id="UP000198901">
    <property type="component" value="Unassembled WGS sequence"/>
</dbReference>
<dbReference type="InterPro" id="IPR029058">
    <property type="entry name" value="AB_hydrolase_fold"/>
</dbReference>
<protein>
    <submittedName>
        <fullName evidence="4">Phospholipase/carboxylesterase</fullName>
    </submittedName>
</protein>
<evidence type="ECO:0000259" key="3">
    <source>
        <dbReference type="Pfam" id="PF02230"/>
    </source>
</evidence>
<dbReference type="InterPro" id="IPR003140">
    <property type="entry name" value="PLipase/COase/thioEstase"/>
</dbReference>
<keyword evidence="5" id="KW-1185">Reference proteome</keyword>
<comment type="similarity">
    <text evidence="1">Belongs to the AB hydrolase superfamily. AB hydrolase 2 family.</text>
</comment>
<evidence type="ECO:0000256" key="1">
    <source>
        <dbReference type="ARBA" id="ARBA00006499"/>
    </source>
</evidence>
<dbReference type="InterPro" id="IPR050565">
    <property type="entry name" value="LYPA1-2/EST-like"/>
</dbReference>
<dbReference type="EMBL" id="FNGS01000003">
    <property type="protein sequence ID" value="SDL84029.1"/>
    <property type="molecule type" value="Genomic_DNA"/>
</dbReference>
<dbReference type="Pfam" id="PF02230">
    <property type="entry name" value="Abhydrolase_2"/>
    <property type="match status" value="1"/>
</dbReference>
<evidence type="ECO:0000256" key="2">
    <source>
        <dbReference type="ARBA" id="ARBA00022801"/>
    </source>
</evidence>
<dbReference type="AlphaFoldDB" id="A0A1G9NC73"/>
<dbReference type="STRING" id="563176.SAMN04488090_1947"/>
<organism evidence="4 5">
    <name type="scientific">Siphonobacter aquaeclarae</name>
    <dbReference type="NCBI Taxonomy" id="563176"/>
    <lineage>
        <taxon>Bacteria</taxon>
        <taxon>Pseudomonadati</taxon>
        <taxon>Bacteroidota</taxon>
        <taxon>Cytophagia</taxon>
        <taxon>Cytophagales</taxon>
        <taxon>Cytophagaceae</taxon>
        <taxon>Siphonobacter</taxon>
    </lineage>
</organism>
<evidence type="ECO:0000313" key="5">
    <source>
        <dbReference type="Proteomes" id="UP000198901"/>
    </source>
</evidence>